<dbReference type="NCBIfam" id="TIGR00481">
    <property type="entry name" value="YbhB/YbcL family Raf kinase inhibitor-like protein"/>
    <property type="match status" value="1"/>
</dbReference>
<dbReference type="AlphaFoldDB" id="A0A917VZU2"/>
<accession>A0A917VZU2</accession>
<dbReference type="InterPro" id="IPR008914">
    <property type="entry name" value="PEBP"/>
</dbReference>
<evidence type="ECO:0008006" key="4">
    <source>
        <dbReference type="Google" id="ProtNLM"/>
    </source>
</evidence>
<dbReference type="RefSeq" id="WP_188893686.1">
    <property type="nucleotide sequence ID" value="NZ_BMMZ01000001.1"/>
</dbReference>
<evidence type="ECO:0000313" key="2">
    <source>
        <dbReference type="EMBL" id="GGL50816.1"/>
    </source>
</evidence>
<dbReference type="InterPro" id="IPR005247">
    <property type="entry name" value="YbhB_YbcL/LppC-like"/>
</dbReference>
<evidence type="ECO:0000256" key="1">
    <source>
        <dbReference type="ARBA" id="ARBA00007120"/>
    </source>
</evidence>
<dbReference type="EMBL" id="BMMZ01000001">
    <property type="protein sequence ID" value="GGL50816.1"/>
    <property type="molecule type" value="Genomic_DNA"/>
</dbReference>
<dbReference type="Proteomes" id="UP000613840">
    <property type="component" value="Unassembled WGS sequence"/>
</dbReference>
<dbReference type="CDD" id="cd00865">
    <property type="entry name" value="PEBP_bact_arch"/>
    <property type="match status" value="1"/>
</dbReference>
<reference evidence="2" key="1">
    <citation type="journal article" date="2014" name="Int. J. Syst. Evol. Microbiol.">
        <title>Complete genome sequence of Corynebacterium casei LMG S-19264T (=DSM 44701T), isolated from a smear-ripened cheese.</title>
        <authorList>
            <consortium name="US DOE Joint Genome Institute (JGI-PGF)"/>
            <person name="Walter F."/>
            <person name="Albersmeier A."/>
            <person name="Kalinowski J."/>
            <person name="Ruckert C."/>
        </authorList>
    </citation>
    <scope>NUCLEOTIDE SEQUENCE</scope>
    <source>
        <strain evidence="2">CGMCC 4.7306</strain>
    </source>
</reference>
<gene>
    <name evidence="2" type="ORF">GCM10011575_06390</name>
</gene>
<dbReference type="PANTHER" id="PTHR30289">
    <property type="entry name" value="UNCHARACTERIZED PROTEIN YBCL-RELATED"/>
    <property type="match status" value="1"/>
</dbReference>
<evidence type="ECO:0000313" key="3">
    <source>
        <dbReference type="Proteomes" id="UP000613840"/>
    </source>
</evidence>
<keyword evidence="3" id="KW-1185">Reference proteome</keyword>
<sequence length="187" mass="19971">MPNPIGRALRNRRAGHDKLVWTLPGLQAPENFTLTSPAFAHRTPIPSAHRGRIFAPNVSPALTWTTPPEGAVELVLIIEDPDAPRATPATHGITTGIDPSLTGLPESALTDPSRIPGLRHGSGAMGRRGFIGPMPPGSHGPHTYVFQLFAVDHKLGLPEKFGLTDVLTAIDGHVIGRARLDGTYENK</sequence>
<proteinExistence type="inferred from homology"/>
<reference evidence="2" key="2">
    <citation type="submission" date="2020-09" db="EMBL/GenBank/DDBJ databases">
        <authorList>
            <person name="Sun Q."/>
            <person name="Zhou Y."/>
        </authorList>
    </citation>
    <scope>NUCLEOTIDE SEQUENCE</scope>
    <source>
        <strain evidence="2">CGMCC 4.7306</strain>
    </source>
</reference>
<dbReference type="SUPFAM" id="SSF49777">
    <property type="entry name" value="PEBP-like"/>
    <property type="match status" value="1"/>
</dbReference>
<comment type="caution">
    <text evidence="2">The sequence shown here is derived from an EMBL/GenBank/DDBJ whole genome shotgun (WGS) entry which is preliminary data.</text>
</comment>
<organism evidence="2 3">
    <name type="scientific">Microlunatus endophyticus</name>
    <dbReference type="NCBI Taxonomy" id="1716077"/>
    <lineage>
        <taxon>Bacteria</taxon>
        <taxon>Bacillati</taxon>
        <taxon>Actinomycetota</taxon>
        <taxon>Actinomycetes</taxon>
        <taxon>Propionibacteriales</taxon>
        <taxon>Propionibacteriaceae</taxon>
        <taxon>Microlunatus</taxon>
    </lineage>
</organism>
<protein>
    <recommendedName>
        <fullName evidence="4">Phospholipid-binding protein, PBP family</fullName>
    </recommendedName>
</protein>
<comment type="similarity">
    <text evidence="1">Belongs to the UPF0098 family.</text>
</comment>
<dbReference type="Pfam" id="PF01161">
    <property type="entry name" value="PBP"/>
    <property type="match status" value="1"/>
</dbReference>
<dbReference type="InterPro" id="IPR036610">
    <property type="entry name" value="PEBP-like_sf"/>
</dbReference>
<name>A0A917VZU2_9ACTN</name>
<dbReference type="PANTHER" id="PTHR30289:SF1">
    <property type="entry name" value="PEBP (PHOSPHATIDYLETHANOLAMINE-BINDING PROTEIN) FAMILY PROTEIN"/>
    <property type="match status" value="1"/>
</dbReference>
<dbReference type="Gene3D" id="3.90.280.10">
    <property type="entry name" value="PEBP-like"/>
    <property type="match status" value="1"/>
</dbReference>